<dbReference type="EMBL" id="BSOJ01000012">
    <property type="protein sequence ID" value="GLR26148.1"/>
    <property type="molecule type" value="Genomic_DNA"/>
</dbReference>
<comment type="caution">
    <text evidence="2">The sequence shown here is derived from an EMBL/GenBank/DDBJ whole genome shotgun (WGS) entry which is preliminary data.</text>
</comment>
<proteinExistence type="predicted"/>
<accession>A0ABQ5YNI8</accession>
<organism evidence="2 3">
    <name type="scientific">Limnobacter litoralis</name>
    <dbReference type="NCBI Taxonomy" id="481366"/>
    <lineage>
        <taxon>Bacteria</taxon>
        <taxon>Pseudomonadati</taxon>
        <taxon>Pseudomonadota</taxon>
        <taxon>Betaproteobacteria</taxon>
        <taxon>Burkholderiales</taxon>
        <taxon>Burkholderiaceae</taxon>
        <taxon>Limnobacter</taxon>
    </lineage>
</organism>
<sequence length="156" mass="16973">MQNYINPASAAGSSSASHPTDIAPTPATGPIERPVYFSQSASFIAQHIVARAPFLASHWRQLAQYMLNREASLNSAVFAQVCLSNQSAEAMNATGAAVIALQLHPQSPENWDTLANIIRPDEFIPLFLQGQHRVYSGESLRQVAALLRQQSQTTQT</sequence>
<evidence type="ECO:0000313" key="3">
    <source>
        <dbReference type="Proteomes" id="UP001156664"/>
    </source>
</evidence>
<feature type="region of interest" description="Disordered" evidence="1">
    <location>
        <begin position="1"/>
        <end position="27"/>
    </location>
</feature>
<dbReference type="RefSeq" id="WP_284280630.1">
    <property type="nucleotide sequence ID" value="NZ_BSOJ01000012.1"/>
</dbReference>
<dbReference type="Proteomes" id="UP001156664">
    <property type="component" value="Unassembled WGS sequence"/>
</dbReference>
<keyword evidence="3" id="KW-1185">Reference proteome</keyword>
<reference evidence="3" key="1">
    <citation type="journal article" date="2019" name="Int. J. Syst. Evol. Microbiol.">
        <title>The Global Catalogue of Microorganisms (GCM) 10K type strain sequencing project: providing services to taxonomists for standard genome sequencing and annotation.</title>
        <authorList>
            <consortium name="The Broad Institute Genomics Platform"/>
            <consortium name="The Broad Institute Genome Sequencing Center for Infectious Disease"/>
            <person name="Wu L."/>
            <person name="Ma J."/>
        </authorList>
    </citation>
    <scope>NUCLEOTIDE SEQUENCE [LARGE SCALE GENOMIC DNA]</scope>
    <source>
        <strain evidence="3">NBRC 105857</strain>
    </source>
</reference>
<protein>
    <submittedName>
        <fullName evidence="2">Uncharacterized protein</fullName>
    </submittedName>
</protein>
<evidence type="ECO:0000313" key="2">
    <source>
        <dbReference type="EMBL" id="GLR26148.1"/>
    </source>
</evidence>
<gene>
    <name evidence="2" type="ORF">GCM10007875_12360</name>
</gene>
<feature type="compositionally biased region" description="Low complexity" evidence="1">
    <location>
        <begin position="8"/>
        <end position="17"/>
    </location>
</feature>
<evidence type="ECO:0000256" key="1">
    <source>
        <dbReference type="SAM" id="MobiDB-lite"/>
    </source>
</evidence>
<name>A0ABQ5YNI8_9BURK</name>